<evidence type="ECO:0000259" key="6">
    <source>
        <dbReference type="Pfam" id="PF00892"/>
    </source>
</evidence>
<feature type="transmembrane region" description="Helical" evidence="5">
    <location>
        <begin position="204"/>
        <end position="225"/>
    </location>
</feature>
<dbReference type="InterPro" id="IPR000620">
    <property type="entry name" value="EamA_dom"/>
</dbReference>
<reference evidence="8" key="2">
    <citation type="submission" date="2007-04" db="EMBL/GenBank/DDBJ databases">
        <title>Complete genome sequence of the nitrogen-fixing bacterium Azorhizobium caulinodans ORS571.</title>
        <authorList>
            <person name="Lee K.B."/>
            <person name="Backer P.D."/>
            <person name="Aono T."/>
            <person name="Liu C.T."/>
            <person name="Suzuki S."/>
            <person name="Suzuki T."/>
            <person name="Kaneko T."/>
            <person name="Yamada M."/>
            <person name="Tabata S."/>
            <person name="Kupfer D.M."/>
            <person name="Najar F.Z."/>
            <person name="Wiley G.B."/>
            <person name="Roe B."/>
            <person name="Binnewies T."/>
            <person name="Ussery D."/>
            <person name="Vereecke D."/>
            <person name="Gevers D."/>
            <person name="Holsters M."/>
            <person name="Oyaizu H."/>
        </authorList>
    </citation>
    <scope>NUCLEOTIDE SEQUENCE [LARGE SCALE GENOMIC DNA]</scope>
    <source>
        <strain evidence="8">ATCC 43989 / DSM 5975 / JCM 20966 / LMG 6465 / NBRC 14845 / NCIMB 13405 / ORS 571</strain>
    </source>
</reference>
<reference evidence="7 8" key="5">
    <citation type="journal article" date="2010" name="Appl. Environ. Microbiol.">
        <title>phrR-like gene praR of Azorhizobium caulinodans ORS571 is essential for symbiosis with Sesbania rostrata and is involved in expression of reb genes.</title>
        <authorList>
            <person name="Akiba N."/>
            <person name="Aono T."/>
            <person name="Toyazaki H."/>
            <person name="Sato S."/>
            <person name="Oyaizu H."/>
        </authorList>
    </citation>
    <scope>NUCLEOTIDE SEQUENCE [LARGE SCALE GENOMIC DNA]</scope>
    <source>
        <strain evidence="8">ATCC 43989 / DSM 5975 / JCM 20966 / LMG 6465 / NBRC 14845 / NCIMB 13405 / ORS 571</strain>
    </source>
</reference>
<dbReference type="PANTHER" id="PTHR32322">
    <property type="entry name" value="INNER MEMBRANE TRANSPORTER"/>
    <property type="match status" value="1"/>
</dbReference>
<dbReference type="SUPFAM" id="SSF103481">
    <property type="entry name" value="Multidrug resistance efflux transporter EmrE"/>
    <property type="match status" value="2"/>
</dbReference>
<evidence type="ECO:0000256" key="1">
    <source>
        <dbReference type="ARBA" id="ARBA00004141"/>
    </source>
</evidence>
<evidence type="ECO:0000313" key="8">
    <source>
        <dbReference type="Proteomes" id="UP000000270"/>
    </source>
</evidence>
<dbReference type="KEGG" id="azc:AZC_4250"/>
<sequence>MAPRHIALAVLVTAVWGFNFVVIHVGLETFPPLLLTVLRFVVAALPVLVVRPPKVPLRRMLAIGLTWFLGQFVFIFIAMTKGMPPGLASLTLQAQAFFTILIAALVLRERPSARQLTGVMVAFCGLALIGFSVGGDMTLLGLGLTMCAALSWGVGNVLMRGTGKVDMLPMVVWLSLVPPLPAFALSLVFEGWPAITSAFAHADLLAYGTVLYLAVPTTLIGFGIWGHLLNLYPAGTVAPFSLLVPLFGTLSAALVLGERFPPLRFAGMGLIVCGLLILALPLGRWLRRVRKA</sequence>
<reference evidence="7 8" key="1">
    <citation type="journal article" date="2007" name="Appl. Environ. Microbiol.">
        <title>Rhizobial factors required for stem nodule maturation and maintenance in Sesbania rostrata-Azorhizobium caulinodans ORS571 symbiosis.</title>
        <authorList>
            <person name="Suzuki S."/>
            <person name="Aono T."/>
            <person name="Lee KB."/>
            <person name="Suzuki T."/>
            <person name="Liu CT."/>
            <person name="Miwa H."/>
            <person name="Wakao S."/>
            <person name="Iki T."/>
            <person name="Oyaizu H."/>
        </authorList>
    </citation>
    <scope>NUCLEOTIDE SEQUENCE [LARGE SCALE GENOMIC DNA]</scope>
    <source>
        <strain evidence="8">ATCC 43989 / DSM 5975 / JCM 20966 / LMG 6465 / NBRC 14845 / NCIMB 13405 / ORS 571</strain>
    </source>
</reference>
<feature type="transmembrane region" description="Helical" evidence="5">
    <location>
        <begin position="116"/>
        <end position="133"/>
    </location>
</feature>
<proteinExistence type="predicted"/>
<comment type="subcellular location">
    <subcellularLocation>
        <location evidence="1">Membrane</location>
        <topology evidence="1">Multi-pass membrane protein</topology>
    </subcellularLocation>
</comment>
<keyword evidence="4 5" id="KW-0472">Membrane</keyword>
<evidence type="ECO:0000256" key="3">
    <source>
        <dbReference type="ARBA" id="ARBA00022989"/>
    </source>
</evidence>
<feature type="transmembrane region" description="Helical" evidence="5">
    <location>
        <begin position="263"/>
        <end position="282"/>
    </location>
</feature>
<gene>
    <name evidence="7" type="ordered locus">AZC_4250</name>
</gene>
<dbReference type="Gene3D" id="1.10.3730.20">
    <property type="match status" value="1"/>
</dbReference>
<reference evidence="7 8" key="4">
    <citation type="journal article" date="2009" name="Appl. Environ. Microbiol.">
        <title>Comparative genome-wide transcriptional profiling of Azorhizobium caulinodans ORS571 grown under free-living and symbiotic conditions.</title>
        <authorList>
            <person name="Tsukada S."/>
            <person name="Aono T."/>
            <person name="Akiba N."/>
            <person name="Lee KB."/>
            <person name="Liu CT."/>
            <person name="Toyazaki H."/>
            <person name="Oyaizu H."/>
        </authorList>
    </citation>
    <scope>NUCLEOTIDE SEQUENCE [LARGE SCALE GENOMIC DNA]</scope>
    <source>
        <strain evidence="8">ATCC 43989 / DSM 5975 / JCM 20966 / LMG 6465 / NBRC 14845 / NCIMB 13405 / ORS 571</strain>
    </source>
</reference>
<feature type="transmembrane region" description="Helical" evidence="5">
    <location>
        <begin position="139"/>
        <end position="159"/>
    </location>
</feature>
<dbReference type="Proteomes" id="UP000000270">
    <property type="component" value="Chromosome"/>
</dbReference>
<keyword evidence="3 5" id="KW-1133">Transmembrane helix</keyword>
<dbReference type="HOGENOM" id="CLU_033863_20_1_5"/>
<feature type="transmembrane region" description="Helical" evidence="5">
    <location>
        <begin position="86"/>
        <end position="107"/>
    </location>
</feature>
<reference evidence="7 8" key="3">
    <citation type="journal article" date="2008" name="BMC Genomics">
        <title>The genome of the versatile nitrogen fixer Azorhizobium caulinodans ORS571.</title>
        <authorList>
            <person name="Lee KB."/>
            <person name="Backer P.D."/>
            <person name="Aono T."/>
            <person name="Liu CT."/>
            <person name="Suzuki S."/>
            <person name="Suzuki T."/>
            <person name="Kaneko T."/>
            <person name="Yamada M."/>
            <person name="Tabata S."/>
            <person name="Kupfer D.M."/>
            <person name="Najar F.Z."/>
            <person name="Wiley G.B."/>
            <person name="Roe B."/>
            <person name="Binnewies T.T."/>
            <person name="Ussery D.W."/>
            <person name="D'Haeze W."/>
            <person name="Herder J.D."/>
            <person name="Gevers D."/>
            <person name="Vereecke D."/>
            <person name="Holsters M."/>
            <person name="Oyaizu H."/>
        </authorList>
    </citation>
    <scope>NUCLEOTIDE SEQUENCE [LARGE SCALE GENOMIC DNA]</scope>
    <source>
        <strain evidence="8">ATCC 43989 / DSM 5975 / JCM 20966 / LMG 6465 / NBRC 14845 / NCIMB 13405 / ORS 571</strain>
    </source>
</reference>
<dbReference type="eggNOG" id="COG0697">
    <property type="taxonomic scope" value="Bacteria"/>
</dbReference>
<feature type="transmembrane region" description="Helical" evidence="5">
    <location>
        <begin position="33"/>
        <end position="50"/>
    </location>
</feature>
<keyword evidence="2 5" id="KW-0812">Transmembrane</keyword>
<dbReference type="AlphaFoldDB" id="A8HT34"/>
<feature type="transmembrane region" description="Helical" evidence="5">
    <location>
        <begin position="7"/>
        <end position="27"/>
    </location>
</feature>
<feature type="transmembrane region" description="Helical" evidence="5">
    <location>
        <begin position="237"/>
        <end position="257"/>
    </location>
</feature>
<feature type="transmembrane region" description="Helical" evidence="5">
    <location>
        <begin position="62"/>
        <end position="80"/>
    </location>
</feature>
<feature type="transmembrane region" description="Helical" evidence="5">
    <location>
        <begin position="171"/>
        <end position="192"/>
    </location>
</feature>
<dbReference type="PANTHER" id="PTHR32322:SF9">
    <property type="entry name" value="AMINO-ACID METABOLITE EFFLUX PUMP-RELATED"/>
    <property type="match status" value="1"/>
</dbReference>
<feature type="domain" description="EamA" evidence="6">
    <location>
        <begin position="140"/>
        <end position="279"/>
    </location>
</feature>
<reference evidence="7 8" key="6">
    <citation type="journal article" date="2011" name="Appl. Environ. Microbiol.">
        <title>Involvement of the azorhizobial chromosome partition gene (parA) in the onset of bacteroid differentiation during Sesbania rostrata stem nodule development.</title>
        <authorList>
            <person name="Liu CT."/>
            <person name="Lee KB."/>
            <person name="Wang YS."/>
            <person name="Peng MH."/>
            <person name="Lee KT."/>
            <person name="Suzuki S."/>
            <person name="Suzuki T."/>
            <person name="Oyaizu H."/>
        </authorList>
    </citation>
    <scope>NUCLEOTIDE SEQUENCE [LARGE SCALE GENOMIC DNA]</scope>
    <source>
        <strain evidence="8">ATCC 43989 / DSM 5975 / JCM 20966 / LMG 6465 / NBRC 14845 / NCIMB 13405 / ORS 571</strain>
    </source>
</reference>
<evidence type="ECO:0000256" key="4">
    <source>
        <dbReference type="ARBA" id="ARBA00023136"/>
    </source>
</evidence>
<evidence type="ECO:0000256" key="5">
    <source>
        <dbReference type="SAM" id="Phobius"/>
    </source>
</evidence>
<protein>
    <submittedName>
        <fullName evidence="7">Permeases</fullName>
    </submittedName>
</protein>
<keyword evidence="8" id="KW-1185">Reference proteome</keyword>
<name>A8HT34_AZOC5</name>
<dbReference type="Pfam" id="PF00892">
    <property type="entry name" value="EamA"/>
    <property type="match status" value="2"/>
</dbReference>
<accession>A8HT34</accession>
<dbReference type="InterPro" id="IPR037185">
    <property type="entry name" value="EmrE-like"/>
</dbReference>
<dbReference type="RefSeq" id="WP_012172770.1">
    <property type="nucleotide sequence ID" value="NC_009937.1"/>
</dbReference>
<evidence type="ECO:0000256" key="2">
    <source>
        <dbReference type="ARBA" id="ARBA00022692"/>
    </source>
</evidence>
<dbReference type="InterPro" id="IPR050638">
    <property type="entry name" value="AA-Vitamin_Transporters"/>
</dbReference>
<dbReference type="GO" id="GO:0016020">
    <property type="term" value="C:membrane"/>
    <property type="evidence" value="ECO:0007669"/>
    <property type="project" value="UniProtKB-SubCell"/>
</dbReference>
<dbReference type="EMBL" id="AP009384">
    <property type="protein sequence ID" value="BAF90248.1"/>
    <property type="molecule type" value="Genomic_DNA"/>
</dbReference>
<evidence type="ECO:0000313" key="7">
    <source>
        <dbReference type="EMBL" id="BAF90248.1"/>
    </source>
</evidence>
<feature type="domain" description="EamA" evidence="6">
    <location>
        <begin position="6"/>
        <end position="130"/>
    </location>
</feature>
<organism evidence="7 8">
    <name type="scientific">Azorhizobium caulinodans (strain ATCC 43989 / DSM 5975 / JCM 20966 / LMG 6465 / NBRC 14845 / NCIMB 13405 / ORS 571)</name>
    <dbReference type="NCBI Taxonomy" id="438753"/>
    <lineage>
        <taxon>Bacteria</taxon>
        <taxon>Pseudomonadati</taxon>
        <taxon>Pseudomonadota</taxon>
        <taxon>Alphaproteobacteria</taxon>
        <taxon>Hyphomicrobiales</taxon>
        <taxon>Xanthobacteraceae</taxon>
        <taxon>Azorhizobium</taxon>
    </lineage>
</organism>